<keyword evidence="2" id="KW-0677">Repeat</keyword>
<dbReference type="InterPro" id="IPR051242">
    <property type="entry name" value="WD-EF-hand_domain"/>
</dbReference>
<feature type="compositionally biased region" description="Acidic residues" evidence="4">
    <location>
        <begin position="660"/>
        <end position="669"/>
    </location>
</feature>
<dbReference type="SUPFAM" id="SSF69322">
    <property type="entry name" value="Tricorn protease domain 2"/>
    <property type="match status" value="1"/>
</dbReference>
<reference evidence="5" key="1">
    <citation type="journal article" date="2023" name="PLoS Negl. Trop. Dis.">
        <title>A genome sequence for Biomphalaria pfeifferi, the major vector snail for the human-infecting parasite Schistosoma mansoni.</title>
        <authorList>
            <person name="Bu L."/>
            <person name="Lu L."/>
            <person name="Laidemitt M.R."/>
            <person name="Zhang S.M."/>
            <person name="Mutuku M."/>
            <person name="Mkoji G."/>
            <person name="Steinauer M."/>
            <person name="Loker E.S."/>
        </authorList>
    </citation>
    <scope>NUCLEOTIDE SEQUENCE</scope>
    <source>
        <strain evidence="5">KasaAsao</strain>
    </source>
</reference>
<evidence type="ECO:0000256" key="3">
    <source>
        <dbReference type="PROSITE-ProRule" id="PRU00221"/>
    </source>
</evidence>
<feature type="compositionally biased region" description="Basic and acidic residues" evidence="4">
    <location>
        <begin position="830"/>
        <end position="839"/>
    </location>
</feature>
<keyword evidence="6" id="KW-1185">Reference proteome</keyword>
<feature type="region of interest" description="Disordered" evidence="4">
    <location>
        <begin position="657"/>
        <end position="686"/>
    </location>
</feature>
<dbReference type="Gene3D" id="2.130.10.10">
    <property type="entry name" value="YVTN repeat-like/Quinoprotein amine dehydrogenase"/>
    <property type="match status" value="3"/>
</dbReference>
<sequence length="1190" mass="134649">MTSGRIHDYVVDNDRPFTDRTFQARVKQFNLFIQSLTHQFDQSVGEESRQWINETYRFDQFCARLKDLFGSDLQKHDLRTLYKKISNNPGTRVDWSEIFGFNSASMTTEGSVGEDISVFQVSARRKVGEAAGDKLRRDTIQQIKYISYLDSYLSCSLKGTLAVWSNQLRLQSCIDIHEPVWTTSCEYLPALRRVLCSTERSLVLWDHRANGNAQSLFMIKPLEDSPQSITIIPSTEDVLEDRVLYGDDQGYVSLLTILPQDLAIKHSKDRKTDVSESQTIDPKNLTKEIIRRQVHSDSIIKVKYFPTLKSFGSCSASSSTSFSLESVDRIFDQKKEPRCVSIRKGVNCFDLCVRANIIATGGVDKIIRLWHPHIFSRPSGKLIGHLFTISDIAINEADQHIISLSTARVFRIWDIHTLTCLQVFTDNEERSGDRRIYSITYDNKNERLLSGSSVVDSWPLARTIKDSPPVPLSHDRPIVQMLINKEANQIVSVCSHPIIKVWEIETGHLTYTINEPHGPNMDVTCIALDRTFSKLVTGAYDGSLKIWDFGSGQMVKSRMTMTSYGLSELSLTSIVCTRKQNENLILASTVSKILIYLDSTESTRIILIQEFSHLLELPKDMDYAGSTISDGYYQISRTELRAERSFGQQTLLSITSDLTSLEEEKEPDEGQTPKEPLQDTHSAMGTTKRINTQFPVTKLLPDIETSQLPSTSCHVTCMTLIMFDLIATGYSNGQITIWDAERLVMKSKLTLPSHASQPTEQVNEIIVMIFKPKYLRRSTAQQTASHLSASLAGHRARHRRTGQTVLPDLDQLSSQTATNTITVNQPLNESRVEKQSVHKLSQELENRELEMKFTDSKEKSKLSDTKSESHGAASSVSSMSSPVMNISFQSVKDPIIVSAHQSSVLRFWDMSGELLLSIESVEPKTKIPVTALCFNTYTQYVYTGNTKGYVTVWDVKQFLQDPHQQDSHSVKQTLYWKGHLNKINNIVIIEAANLLLTTSVDGSIRVWLATNGAFIGFFGQVKPLYVPPLEKLQKNIILPFDINEGPTLTAEKTKTAPKIKIRNKFEFPLIFEPARWEPFRRSAYKKAREDNQENNMEEKKFFRALIKPKAYNSHLESYITADQKAGAVFRSLPVYTVADPDDAKQMASTFHQFQDHVALLGTNQILTKSNKRKAKDGRNSFLPKLSSLQS</sequence>
<dbReference type="InterPro" id="IPR015943">
    <property type="entry name" value="WD40/YVTN_repeat-like_dom_sf"/>
</dbReference>
<feature type="repeat" description="WD" evidence="3">
    <location>
        <begin position="516"/>
        <end position="557"/>
    </location>
</feature>
<dbReference type="InterPro" id="IPR036322">
    <property type="entry name" value="WD40_repeat_dom_sf"/>
</dbReference>
<dbReference type="InterPro" id="IPR001680">
    <property type="entry name" value="WD40_rpt"/>
</dbReference>
<accession>A0AAD8BMV4</accession>
<dbReference type="EMBL" id="JASAOG010000058">
    <property type="protein sequence ID" value="KAK0056977.1"/>
    <property type="molecule type" value="Genomic_DNA"/>
</dbReference>
<feature type="region of interest" description="Disordered" evidence="4">
    <location>
        <begin position="1169"/>
        <end position="1190"/>
    </location>
</feature>
<dbReference type="InterPro" id="IPR019775">
    <property type="entry name" value="WD40_repeat_CS"/>
</dbReference>
<dbReference type="SUPFAM" id="SSF50978">
    <property type="entry name" value="WD40 repeat-like"/>
    <property type="match status" value="1"/>
</dbReference>
<gene>
    <name evidence="5" type="ORF">Bpfe_013629</name>
</gene>
<feature type="repeat" description="WD" evidence="3">
    <location>
        <begin position="382"/>
        <end position="423"/>
    </location>
</feature>
<dbReference type="Proteomes" id="UP001233172">
    <property type="component" value="Unassembled WGS sequence"/>
</dbReference>
<feature type="region of interest" description="Disordered" evidence="4">
    <location>
        <begin position="848"/>
        <end position="878"/>
    </location>
</feature>
<dbReference type="PROSITE" id="PS50294">
    <property type="entry name" value="WD_REPEATS_REGION"/>
    <property type="match status" value="2"/>
</dbReference>
<dbReference type="AlphaFoldDB" id="A0AAD8BMV4"/>
<dbReference type="PROSITE" id="PS50082">
    <property type="entry name" value="WD_REPEATS_2"/>
    <property type="match status" value="3"/>
</dbReference>
<protein>
    <submittedName>
        <fullName evidence="5">WD repeat-containing protein 64</fullName>
    </submittedName>
</protein>
<reference evidence="5" key="2">
    <citation type="submission" date="2023-04" db="EMBL/GenBank/DDBJ databases">
        <authorList>
            <person name="Bu L."/>
            <person name="Lu L."/>
            <person name="Laidemitt M.R."/>
            <person name="Zhang S.M."/>
            <person name="Mutuku M."/>
            <person name="Mkoji G."/>
            <person name="Steinauer M."/>
            <person name="Loker E.S."/>
        </authorList>
    </citation>
    <scope>NUCLEOTIDE SEQUENCE</scope>
    <source>
        <strain evidence="5">KasaAsao</strain>
        <tissue evidence="5">Whole Snail</tissue>
    </source>
</reference>
<comment type="caution">
    <text evidence="5">The sequence shown here is derived from an EMBL/GenBank/DDBJ whole genome shotgun (WGS) entry which is preliminary data.</text>
</comment>
<feature type="compositionally biased region" description="Basic and acidic residues" evidence="4">
    <location>
        <begin position="848"/>
        <end position="869"/>
    </location>
</feature>
<evidence type="ECO:0000313" key="6">
    <source>
        <dbReference type="Proteomes" id="UP001233172"/>
    </source>
</evidence>
<dbReference type="Pfam" id="PF00400">
    <property type="entry name" value="WD40"/>
    <property type="match status" value="3"/>
</dbReference>
<evidence type="ECO:0000256" key="1">
    <source>
        <dbReference type="ARBA" id="ARBA00022574"/>
    </source>
</evidence>
<dbReference type="PANTHER" id="PTHR44324">
    <property type="entry name" value="WD40 REPEAT DOMAIN 95"/>
    <property type="match status" value="1"/>
</dbReference>
<organism evidence="5 6">
    <name type="scientific">Biomphalaria pfeifferi</name>
    <name type="common">Bloodfluke planorb</name>
    <name type="synonym">Freshwater snail</name>
    <dbReference type="NCBI Taxonomy" id="112525"/>
    <lineage>
        <taxon>Eukaryota</taxon>
        <taxon>Metazoa</taxon>
        <taxon>Spiralia</taxon>
        <taxon>Lophotrochozoa</taxon>
        <taxon>Mollusca</taxon>
        <taxon>Gastropoda</taxon>
        <taxon>Heterobranchia</taxon>
        <taxon>Euthyneura</taxon>
        <taxon>Panpulmonata</taxon>
        <taxon>Hygrophila</taxon>
        <taxon>Lymnaeoidea</taxon>
        <taxon>Planorbidae</taxon>
        <taxon>Biomphalaria</taxon>
    </lineage>
</organism>
<dbReference type="PANTHER" id="PTHR44324:SF2">
    <property type="entry name" value="WD REPEAT-CONTAINING PROTEIN 64"/>
    <property type="match status" value="1"/>
</dbReference>
<evidence type="ECO:0000313" key="5">
    <source>
        <dbReference type="EMBL" id="KAK0056977.1"/>
    </source>
</evidence>
<proteinExistence type="predicted"/>
<evidence type="ECO:0000256" key="2">
    <source>
        <dbReference type="ARBA" id="ARBA00022737"/>
    </source>
</evidence>
<name>A0AAD8BMV4_BIOPF</name>
<dbReference type="PROSITE" id="PS00678">
    <property type="entry name" value="WD_REPEATS_1"/>
    <property type="match status" value="1"/>
</dbReference>
<feature type="region of interest" description="Disordered" evidence="4">
    <location>
        <begin position="820"/>
        <end position="839"/>
    </location>
</feature>
<evidence type="ECO:0000256" key="4">
    <source>
        <dbReference type="SAM" id="MobiDB-lite"/>
    </source>
</evidence>
<dbReference type="SMART" id="SM00320">
    <property type="entry name" value="WD40"/>
    <property type="match status" value="9"/>
</dbReference>
<keyword evidence="1 3" id="KW-0853">WD repeat</keyword>
<feature type="repeat" description="WD" evidence="3">
    <location>
        <begin position="976"/>
        <end position="1007"/>
    </location>
</feature>